<dbReference type="GO" id="GO:0016740">
    <property type="term" value="F:transferase activity"/>
    <property type="evidence" value="ECO:0007669"/>
    <property type="project" value="UniProtKB-KW"/>
</dbReference>
<dbReference type="Proteomes" id="UP000471705">
    <property type="component" value="Unassembled WGS sequence"/>
</dbReference>
<organism evidence="2 3">
    <name type="scientific">Rhizobium leguminosarum</name>
    <dbReference type="NCBI Taxonomy" id="384"/>
    <lineage>
        <taxon>Bacteria</taxon>
        <taxon>Pseudomonadati</taxon>
        <taxon>Pseudomonadota</taxon>
        <taxon>Alphaproteobacteria</taxon>
        <taxon>Hyphomicrobiales</taxon>
        <taxon>Rhizobiaceae</taxon>
        <taxon>Rhizobium/Agrobacterium group</taxon>
        <taxon>Rhizobium</taxon>
    </lineage>
</organism>
<accession>A0A7K3VN43</accession>
<dbReference type="Pfam" id="PF00884">
    <property type="entry name" value="Sulfatase"/>
    <property type="match status" value="1"/>
</dbReference>
<dbReference type="Gene3D" id="3.40.720.10">
    <property type="entry name" value="Alkaline Phosphatase, subunit A"/>
    <property type="match status" value="1"/>
</dbReference>
<protein>
    <submittedName>
        <fullName evidence="2">Sulfatase-like hydrolase/transferase</fullName>
    </submittedName>
</protein>
<keyword evidence="2" id="KW-0378">Hydrolase</keyword>
<dbReference type="CDD" id="cd16142">
    <property type="entry name" value="ARS_like"/>
    <property type="match status" value="1"/>
</dbReference>
<dbReference type="InterPro" id="IPR000917">
    <property type="entry name" value="Sulfatase_N"/>
</dbReference>
<comment type="caution">
    <text evidence="2">The sequence shown here is derived from an EMBL/GenBank/DDBJ whole genome shotgun (WGS) entry which is preliminary data.</text>
</comment>
<gene>
    <name evidence="2" type="ORF">GR257_27725</name>
</gene>
<name>A0A7K3VN43_RHILE</name>
<dbReference type="EMBL" id="WUFV01000021">
    <property type="protein sequence ID" value="NEK18579.1"/>
    <property type="molecule type" value="Genomic_DNA"/>
</dbReference>
<dbReference type="AlphaFoldDB" id="A0A7K3VN43"/>
<dbReference type="InterPro" id="IPR052701">
    <property type="entry name" value="GAG_Ulvan_Degrading_Sulfatases"/>
</dbReference>
<dbReference type="GO" id="GO:0016787">
    <property type="term" value="F:hydrolase activity"/>
    <property type="evidence" value="ECO:0007669"/>
    <property type="project" value="UniProtKB-KW"/>
</dbReference>
<dbReference type="SUPFAM" id="SSF53649">
    <property type="entry name" value="Alkaline phosphatase-like"/>
    <property type="match status" value="1"/>
</dbReference>
<sequence>MVDEQKNTAFCGVQQGLSRRNLLVAGTALAAGAVSLSAPGLAIAQQASSSGGGRKPNILMIMADDIGWFNASIYNHGMMGYRTPNIDRIGTEGAMFTDWYGEQSCTAGRAAFITGQSPIRTGLTKVGLPGADIGLRAEDPSIAEFLKPLGYATGQFGKNHLGDKDEFLPTNHGFDEFFGNLYHLNAEEEPENPDYPKNLDFARRFGPRGVIKASADGRIEDTGPLTTKRMETVDQEFLGAAMDFIDRQQKADKPWFCYFNPTRMHVFTHLKPESKNKTGLGLYPDGMVELDGYVGQLLQKLEELGVADNTIVVFTTDNGAEVMSWPDGGNTPFRGEKATNWEGGYRVPMLIRWPGTIKPGTVFNETFAHYDLVPTFAAAGGDPDIVEKCLKGGQFGTKTFKVHLDGYNLIPFFKGEVKDAPRREFIYWNDDGQLVSLRYDDWKAVFMEQNHEGIGVWMRGFEELRIPKLFNLRADPFERGDESILYDKWLADHAFVQVPLQALAANWLSSFKEFPPRQKPASFNLDKVVEQLSSPASR</sequence>
<evidence type="ECO:0000313" key="2">
    <source>
        <dbReference type="EMBL" id="NEK18579.1"/>
    </source>
</evidence>
<dbReference type="PROSITE" id="PS51318">
    <property type="entry name" value="TAT"/>
    <property type="match status" value="1"/>
</dbReference>
<dbReference type="RefSeq" id="WP_164048900.1">
    <property type="nucleotide sequence ID" value="NZ_WUFV01000021.1"/>
</dbReference>
<dbReference type="PANTHER" id="PTHR43751">
    <property type="entry name" value="SULFATASE"/>
    <property type="match status" value="1"/>
</dbReference>
<dbReference type="Gene3D" id="3.30.1120.10">
    <property type="match status" value="1"/>
</dbReference>
<dbReference type="InterPro" id="IPR006311">
    <property type="entry name" value="TAT_signal"/>
</dbReference>
<reference evidence="2 3" key="1">
    <citation type="submission" date="2019-12" db="EMBL/GenBank/DDBJ databases">
        <title>Rhizobium genotypes associated with high levels of biological nitrogen fixation by grain legumes in a temperate-maritime cropping system.</title>
        <authorList>
            <person name="Maluk M."/>
            <person name="Francesc Ferrando Molina F."/>
            <person name="Lopez Del Egido L."/>
            <person name="Lafos M."/>
            <person name="Langarica-Fuentes A."/>
            <person name="Gebre Yohannes G."/>
            <person name="Young M.W."/>
            <person name="Martin P."/>
            <person name="Gantlett R."/>
            <person name="Kenicer G."/>
            <person name="Hawes C."/>
            <person name="Begg G.S."/>
            <person name="Quilliam R.S."/>
            <person name="Squire G.R."/>
            <person name="Poole P.S."/>
            <person name="Young P.W."/>
            <person name="Iannetta P.M."/>
            <person name="James E.K."/>
        </authorList>
    </citation>
    <scope>NUCLEOTIDE SEQUENCE [LARGE SCALE GENOMIC DNA]</scope>
    <source>
        <strain evidence="2 3">JHI54</strain>
    </source>
</reference>
<keyword evidence="2" id="KW-0808">Transferase</keyword>
<feature type="domain" description="Sulfatase N-terminal" evidence="1">
    <location>
        <begin position="56"/>
        <end position="379"/>
    </location>
</feature>
<dbReference type="InterPro" id="IPR017850">
    <property type="entry name" value="Alkaline_phosphatase_core_sf"/>
</dbReference>
<dbReference type="PANTHER" id="PTHR43751:SF2">
    <property type="entry name" value="SULFATASE N-TERMINAL DOMAIN-CONTAINING PROTEIN"/>
    <property type="match status" value="1"/>
</dbReference>
<evidence type="ECO:0000313" key="3">
    <source>
        <dbReference type="Proteomes" id="UP000471705"/>
    </source>
</evidence>
<proteinExistence type="predicted"/>
<evidence type="ECO:0000259" key="1">
    <source>
        <dbReference type="Pfam" id="PF00884"/>
    </source>
</evidence>